<gene>
    <name evidence="1" type="ORF">EHS11_06435</name>
</gene>
<organism evidence="1 2">
    <name type="scientific">Leptospira ilyithenensis</name>
    <dbReference type="NCBI Taxonomy" id="2484901"/>
    <lineage>
        <taxon>Bacteria</taxon>
        <taxon>Pseudomonadati</taxon>
        <taxon>Spirochaetota</taxon>
        <taxon>Spirochaetia</taxon>
        <taxon>Leptospirales</taxon>
        <taxon>Leptospiraceae</taxon>
        <taxon>Leptospira</taxon>
    </lineage>
</organism>
<proteinExistence type="predicted"/>
<reference evidence="1" key="1">
    <citation type="journal article" date="2019" name="PLoS Negl. Trop. Dis.">
        <title>Revisiting the worldwide diversity of Leptospira species in the environment.</title>
        <authorList>
            <person name="Vincent A.T."/>
            <person name="Schiettekatte O."/>
            <person name="Bourhy P."/>
            <person name="Veyrier F.J."/>
            <person name="Picardeau M."/>
        </authorList>
    </citation>
    <scope>NUCLEOTIDE SEQUENCE [LARGE SCALE GENOMIC DNA]</scope>
    <source>
        <strain evidence="1">201400974</strain>
    </source>
</reference>
<keyword evidence="2" id="KW-1185">Reference proteome</keyword>
<dbReference type="AlphaFoldDB" id="A0A4R9LSS0"/>
<dbReference type="EMBL" id="RQHV01000038">
    <property type="protein sequence ID" value="TGN11723.1"/>
    <property type="molecule type" value="Genomic_DNA"/>
</dbReference>
<accession>A0A4R9LSS0</accession>
<evidence type="ECO:0000313" key="1">
    <source>
        <dbReference type="EMBL" id="TGN11723.1"/>
    </source>
</evidence>
<comment type="caution">
    <text evidence="1">The sequence shown here is derived from an EMBL/GenBank/DDBJ whole genome shotgun (WGS) entry which is preliminary data.</text>
</comment>
<protein>
    <submittedName>
        <fullName evidence="1">Uncharacterized protein</fullName>
    </submittedName>
</protein>
<name>A0A4R9LSS0_9LEPT</name>
<evidence type="ECO:0000313" key="2">
    <source>
        <dbReference type="Proteomes" id="UP000298264"/>
    </source>
</evidence>
<dbReference type="OrthoDB" id="338145at2"/>
<sequence>MYRTVFFILAISSSFTTILSQKLLLKSEKFLWEGQEFSFPANVVIKEQSLSFETTAHIYPAESDPFFIVLRKLPLNSLSFERDAYESEIFWHGKNKTKETVNISGLTVLIYRAEQIRNQNLLKANLWIWSKGQNHYWAWIFWRKERTDLEDFFEKGLFIRSVGSE</sequence>
<dbReference type="RefSeq" id="WP_135763570.1">
    <property type="nucleotide sequence ID" value="NZ_RQHV01000038.1"/>
</dbReference>
<dbReference type="Proteomes" id="UP000298264">
    <property type="component" value="Unassembled WGS sequence"/>
</dbReference>